<evidence type="ECO:0000256" key="1">
    <source>
        <dbReference type="ARBA" id="ARBA00010144"/>
    </source>
</evidence>
<protein>
    <submittedName>
        <fullName evidence="9">Zinc finger protein Noc-like</fullName>
    </submittedName>
</protein>
<keyword evidence="4" id="KW-0862">Zinc</keyword>
<organism evidence="8 9">
    <name type="scientific">Limulus polyphemus</name>
    <name type="common">Atlantic horseshoe crab</name>
    <dbReference type="NCBI Taxonomy" id="6850"/>
    <lineage>
        <taxon>Eukaryota</taxon>
        <taxon>Metazoa</taxon>
        <taxon>Ecdysozoa</taxon>
        <taxon>Arthropoda</taxon>
        <taxon>Chelicerata</taxon>
        <taxon>Merostomata</taxon>
        <taxon>Xiphosura</taxon>
        <taxon>Limulidae</taxon>
        <taxon>Limulus</taxon>
    </lineage>
</organism>
<feature type="domain" description="C2H2-type" evidence="7">
    <location>
        <begin position="358"/>
        <end position="391"/>
    </location>
</feature>
<dbReference type="PANTHER" id="PTHR12522">
    <property type="entry name" value="ZINC-FINGER PROTEIN NOLZ1-RELATED"/>
    <property type="match status" value="1"/>
</dbReference>
<keyword evidence="8" id="KW-1185">Reference proteome</keyword>
<dbReference type="GeneID" id="106464113"/>
<evidence type="ECO:0000259" key="7">
    <source>
        <dbReference type="PROSITE" id="PS50157"/>
    </source>
</evidence>
<comment type="similarity">
    <text evidence="1">Belongs to the Elbow/Noc family.</text>
</comment>
<dbReference type="Proteomes" id="UP000694941">
    <property type="component" value="Unplaced"/>
</dbReference>
<sequence>MSLLSGNQYLRPEYLSPLPTTLDAKKSPLALLAQTCSNIGADNPNHKPIIPGLEKNRDSEKNKDKSTNSEEKPSFKPYELSKKDSESSGEGGKKSPSSKSVSPVSPSPAVSTTGSCGKNSPSGGHEKRSHSATSCETGTTSATTSTSTSLSASSSISGNHNTLSGLGYRSGASLGLDLGRSDSSKDGLGSLSHLSFGAYKHGLNGSLNPLANCVGCSPMLGHIPVDAASTAHTFPVTASQSGTGGLKPGCYTMGGLSPYVGYARVKTASGGTAFVPVCRDPSCMNCQLSMQSAQLGQCPSGCTQCTHERITPFGGTTSLAGLIPGLPGSSSPTAAGNPSALAGLNSQLYPHAMLPRPNVCSWMVGDTYCGKRFTSSEELLQHLRTHTNLSATDTASYLPMLSPSFSMPSAAGLGAAACHLHYSSAPSLTSPAGLRRTYPTSLSPVSSLSASRFHPYKPTLPTLPGAPMPPLPHPGLSMYYPYNLYGQRLGPPVHP</sequence>
<evidence type="ECO:0000256" key="6">
    <source>
        <dbReference type="SAM" id="MobiDB-lite"/>
    </source>
</evidence>
<dbReference type="InterPro" id="IPR013087">
    <property type="entry name" value="Znf_C2H2_type"/>
</dbReference>
<accession>A0ABM1BDB2</accession>
<feature type="compositionally biased region" description="Low complexity" evidence="6">
    <location>
        <begin position="131"/>
        <end position="157"/>
    </location>
</feature>
<evidence type="ECO:0000256" key="4">
    <source>
        <dbReference type="ARBA" id="ARBA00022833"/>
    </source>
</evidence>
<feature type="compositionally biased region" description="Basic and acidic residues" evidence="6">
    <location>
        <begin position="54"/>
        <end position="86"/>
    </location>
</feature>
<evidence type="ECO:0000313" key="8">
    <source>
        <dbReference type="Proteomes" id="UP000694941"/>
    </source>
</evidence>
<reference evidence="9" key="1">
    <citation type="submission" date="2025-08" db="UniProtKB">
        <authorList>
            <consortium name="RefSeq"/>
        </authorList>
    </citation>
    <scope>IDENTIFICATION</scope>
    <source>
        <tissue evidence="9">Muscle</tissue>
    </source>
</reference>
<dbReference type="Gene3D" id="3.30.160.60">
    <property type="entry name" value="Classic Zinc Finger"/>
    <property type="match status" value="1"/>
</dbReference>
<feature type="region of interest" description="Disordered" evidence="6">
    <location>
        <begin position="38"/>
        <end position="164"/>
    </location>
</feature>
<dbReference type="InterPro" id="IPR051520">
    <property type="entry name" value="Elbow/Noc_ZnFinger"/>
</dbReference>
<dbReference type="RefSeq" id="XP_013779682.1">
    <property type="nucleotide sequence ID" value="XM_013924228.2"/>
</dbReference>
<name>A0ABM1BDB2_LIMPO</name>
<dbReference type="PROSITE" id="PS50157">
    <property type="entry name" value="ZINC_FINGER_C2H2_2"/>
    <property type="match status" value="1"/>
</dbReference>
<dbReference type="PANTHER" id="PTHR12522:SF4">
    <property type="entry name" value="ZINC FINGER PROTEIN ELBOW"/>
    <property type="match status" value="1"/>
</dbReference>
<evidence type="ECO:0000256" key="2">
    <source>
        <dbReference type="ARBA" id="ARBA00022723"/>
    </source>
</evidence>
<evidence type="ECO:0000313" key="9">
    <source>
        <dbReference type="RefSeq" id="XP_013779682.1"/>
    </source>
</evidence>
<keyword evidence="2" id="KW-0479">Metal-binding</keyword>
<feature type="compositionally biased region" description="Low complexity" evidence="6">
    <location>
        <begin position="94"/>
        <end position="115"/>
    </location>
</feature>
<proteinExistence type="inferred from homology"/>
<evidence type="ECO:0000256" key="5">
    <source>
        <dbReference type="PROSITE-ProRule" id="PRU00042"/>
    </source>
</evidence>
<gene>
    <name evidence="9" type="primary">LOC106464113</name>
</gene>
<evidence type="ECO:0000256" key="3">
    <source>
        <dbReference type="ARBA" id="ARBA00022771"/>
    </source>
</evidence>
<keyword evidence="3 5" id="KW-0863">Zinc-finger</keyword>